<dbReference type="EC" id="2.4.1.-" evidence="5"/>
<keyword evidence="3 5" id="KW-0328">Glycosyltransferase</keyword>
<evidence type="ECO:0000313" key="8">
    <source>
        <dbReference type="Proteomes" id="UP000281553"/>
    </source>
</evidence>
<evidence type="ECO:0000256" key="4">
    <source>
        <dbReference type="ARBA" id="ARBA00022679"/>
    </source>
</evidence>
<organism evidence="7 8">
    <name type="scientific">Dibothriocephalus latus</name>
    <name type="common">Fish tapeworm</name>
    <name type="synonym">Diphyllobothrium latum</name>
    <dbReference type="NCBI Taxonomy" id="60516"/>
    <lineage>
        <taxon>Eukaryota</taxon>
        <taxon>Metazoa</taxon>
        <taxon>Spiralia</taxon>
        <taxon>Lophotrochozoa</taxon>
        <taxon>Platyhelminthes</taxon>
        <taxon>Cestoda</taxon>
        <taxon>Eucestoda</taxon>
        <taxon>Diphyllobothriidea</taxon>
        <taxon>Diphyllobothriidae</taxon>
        <taxon>Dibothriocephalus</taxon>
    </lineage>
</organism>
<dbReference type="Pfam" id="PF00852">
    <property type="entry name" value="Glyco_transf_10"/>
    <property type="match status" value="1"/>
</dbReference>
<keyword evidence="5" id="KW-0333">Golgi apparatus</keyword>
<reference evidence="7 8" key="1">
    <citation type="submission" date="2018-11" db="EMBL/GenBank/DDBJ databases">
        <authorList>
            <consortium name="Pathogen Informatics"/>
        </authorList>
    </citation>
    <scope>NUCLEOTIDE SEQUENCE [LARGE SCALE GENOMIC DNA]</scope>
</reference>
<dbReference type="Proteomes" id="UP000281553">
    <property type="component" value="Unassembled WGS sequence"/>
</dbReference>
<dbReference type="UniPathway" id="UPA00378"/>
<dbReference type="EMBL" id="UYRU01053631">
    <property type="protein sequence ID" value="VDN12333.1"/>
    <property type="molecule type" value="Genomic_DNA"/>
</dbReference>
<keyword evidence="8" id="KW-1185">Reference proteome</keyword>
<dbReference type="SUPFAM" id="SSF53756">
    <property type="entry name" value="UDP-Glycosyltransferase/glycogen phosphorylase"/>
    <property type="match status" value="1"/>
</dbReference>
<dbReference type="AlphaFoldDB" id="A0A3P7LN24"/>
<dbReference type="Gene3D" id="3.40.50.11660">
    <property type="entry name" value="Glycosyl transferase family 10, C-terminal domain"/>
    <property type="match status" value="1"/>
</dbReference>
<protein>
    <recommendedName>
        <fullName evidence="5">Fucosyltransferase</fullName>
        <ecNumber evidence="5">2.4.1.-</ecNumber>
    </recommendedName>
</protein>
<sequence>MIPMFGMVPVVMGAPRGDYCALAPPNSFIHVNNFSSPAEVASYLHWLDRNDTAYASDFSWKAYGNVVVRYCVTLSSPVSFDKGYVL</sequence>
<dbReference type="OrthoDB" id="427096at2759"/>
<feature type="domain" description="Fucosyltransferase C-terminal" evidence="6">
    <location>
        <begin position="6"/>
        <end position="66"/>
    </location>
</feature>
<dbReference type="InterPro" id="IPR038577">
    <property type="entry name" value="GT10-like_C_sf"/>
</dbReference>
<gene>
    <name evidence="7" type="ORF">DILT_LOCUS8164</name>
</gene>
<keyword evidence="4 5" id="KW-0808">Transferase</keyword>
<comment type="similarity">
    <text evidence="2 5">Belongs to the glycosyltransferase 10 family.</text>
</comment>
<name>A0A3P7LN24_DIBLA</name>
<proteinExistence type="inferred from homology"/>
<dbReference type="PANTHER" id="PTHR11929">
    <property type="entry name" value="ALPHA- 1,3 -FUCOSYLTRANSFERASE"/>
    <property type="match status" value="1"/>
</dbReference>
<evidence type="ECO:0000259" key="6">
    <source>
        <dbReference type="Pfam" id="PF00852"/>
    </source>
</evidence>
<keyword evidence="5" id="KW-0812">Transmembrane</keyword>
<evidence type="ECO:0000256" key="2">
    <source>
        <dbReference type="ARBA" id="ARBA00008919"/>
    </source>
</evidence>
<evidence type="ECO:0000313" key="7">
    <source>
        <dbReference type="EMBL" id="VDN12333.1"/>
    </source>
</evidence>
<accession>A0A3P7LN24</accession>
<keyword evidence="5" id="KW-0472">Membrane</keyword>
<evidence type="ECO:0000256" key="5">
    <source>
        <dbReference type="RuleBase" id="RU003832"/>
    </source>
</evidence>
<evidence type="ECO:0000256" key="3">
    <source>
        <dbReference type="ARBA" id="ARBA00022676"/>
    </source>
</evidence>
<dbReference type="GO" id="GO:0032580">
    <property type="term" value="C:Golgi cisterna membrane"/>
    <property type="evidence" value="ECO:0007669"/>
    <property type="project" value="UniProtKB-SubCell"/>
</dbReference>
<dbReference type="PANTHER" id="PTHR11929:SF145">
    <property type="entry name" value="ALPHA-(1,3)-FUCOSYLTRANSFERASE FUT-1"/>
    <property type="match status" value="1"/>
</dbReference>
<comment type="subcellular location">
    <subcellularLocation>
        <location evidence="5">Golgi apparatus</location>
        <location evidence="5">Golgi stack membrane</location>
        <topology evidence="5">Single-pass type II membrane protein</topology>
    </subcellularLocation>
</comment>
<comment type="pathway">
    <text evidence="1">Protein modification; protein glycosylation.</text>
</comment>
<dbReference type="InterPro" id="IPR055270">
    <property type="entry name" value="Glyco_tran_10_C"/>
</dbReference>
<dbReference type="GO" id="GO:0046920">
    <property type="term" value="F:alpha-(1-&gt;3)-fucosyltransferase activity"/>
    <property type="evidence" value="ECO:0007669"/>
    <property type="project" value="TreeGrafter"/>
</dbReference>
<evidence type="ECO:0000256" key="1">
    <source>
        <dbReference type="ARBA" id="ARBA00004922"/>
    </source>
</evidence>
<dbReference type="InterPro" id="IPR001503">
    <property type="entry name" value="Glyco_trans_10"/>
</dbReference>